<proteinExistence type="predicted"/>
<dbReference type="AlphaFoldDB" id="A0A2Z6LZD7"/>
<name>A0A2Z6LZD7_TRISU</name>
<dbReference type="Proteomes" id="UP000242715">
    <property type="component" value="Unassembled WGS sequence"/>
</dbReference>
<sequence length="69" mass="7911">MDTVIVFELMHHTMTIVLLHHGFSGLEMIIQHRIENSWIKTDRMCDNILIKTDRIFGGVTRISTTNGDG</sequence>
<evidence type="ECO:0000313" key="2">
    <source>
        <dbReference type="Proteomes" id="UP000242715"/>
    </source>
</evidence>
<organism evidence="1 2">
    <name type="scientific">Trifolium subterraneum</name>
    <name type="common">Subterranean clover</name>
    <dbReference type="NCBI Taxonomy" id="3900"/>
    <lineage>
        <taxon>Eukaryota</taxon>
        <taxon>Viridiplantae</taxon>
        <taxon>Streptophyta</taxon>
        <taxon>Embryophyta</taxon>
        <taxon>Tracheophyta</taxon>
        <taxon>Spermatophyta</taxon>
        <taxon>Magnoliopsida</taxon>
        <taxon>eudicotyledons</taxon>
        <taxon>Gunneridae</taxon>
        <taxon>Pentapetalae</taxon>
        <taxon>rosids</taxon>
        <taxon>fabids</taxon>
        <taxon>Fabales</taxon>
        <taxon>Fabaceae</taxon>
        <taxon>Papilionoideae</taxon>
        <taxon>50 kb inversion clade</taxon>
        <taxon>NPAAA clade</taxon>
        <taxon>Hologalegina</taxon>
        <taxon>IRL clade</taxon>
        <taxon>Trifolieae</taxon>
        <taxon>Trifolium</taxon>
    </lineage>
</organism>
<keyword evidence="2" id="KW-1185">Reference proteome</keyword>
<evidence type="ECO:0000313" key="1">
    <source>
        <dbReference type="EMBL" id="GAU25474.1"/>
    </source>
</evidence>
<protein>
    <submittedName>
        <fullName evidence="1">Uncharacterized protein</fullName>
    </submittedName>
</protein>
<gene>
    <name evidence="1" type="ORF">TSUD_71280</name>
</gene>
<accession>A0A2Z6LZD7</accession>
<dbReference type="EMBL" id="DF973311">
    <property type="protein sequence ID" value="GAU25474.1"/>
    <property type="molecule type" value="Genomic_DNA"/>
</dbReference>
<reference evidence="2" key="1">
    <citation type="journal article" date="2017" name="Front. Plant Sci.">
        <title>Climate Clever Clovers: New Paradigm to Reduce the Environmental Footprint of Ruminants by Breeding Low Methanogenic Forages Utilizing Haplotype Variation.</title>
        <authorList>
            <person name="Kaur P."/>
            <person name="Appels R."/>
            <person name="Bayer P.E."/>
            <person name="Keeble-Gagnere G."/>
            <person name="Wang J."/>
            <person name="Hirakawa H."/>
            <person name="Shirasawa K."/>
            <person name="Vercoe P."/>
            <person name="Stefanova K."/>
            <person name="Durmic Z."/>
            <person name="Nichols P."/>
            <person name="Revell C."/>
            <person name="Isobe S.N."/>
            <person name="Edwards D."/>
            <person name="Erskine W."/>
        </authorList>
    </citation>
    <scope>NUCLEOTIDE SEQUENCE [LARGE SCALE GENOMIC DNA]</scope>
    <source>
        <strain evidence="2">cv. Daliak</strain>
    </source>
</reference>